<protein>
    <recommendedName>
        <fullName evidence="12">Phosphoserine aminotransferase</fullName>
        <ecNumber evidence="12">2.6.1.52</ecNumber>
    </recommendedName>
    <alternativeName>
        <fullName evidence="12">Phosphohydroxythreonine aminotransferase</fullName>
        <shortName evidence="12">PSAT</shortName>
    </alternativeName>
</protein>
<dbReference type="FunFam" id="3.40.640.10:FF:000010">
    <property type="entry name" value="Phosphoserine aminotransferase"/>
    <property type="match status" value="1"/>
</dbReference>
<dbReference type="Proteomes" id="UP000242301">
    <property type="component" value="Unassembled WGS sequence"/>
</dbReference>
<dbReference type="PANTHER" id="PTHR43247:SF1">
    <property type="entry name" value="PHOSPHOSERINE AMINOTRANSFERASE"/>
    <property type="match status" value="1"/>
</dbReference>
<organism evidence="15 16">
    <name type="scientific">Candidatus Providencia siddallii</name>
    <dbReference type="NCBI Taxonomy" id="1715285"/>
    <lineage>
        <taxon>Bacteria</taxon>
        <taxon>Pseudomonadati</taxon>
        <taxon>Pseudomonadota</taxon>
        <taxon>Gammaproteobacteria</taxon>
        <taxon>Enterobacterales</taxon>
        <taxon>Morganellaceae</taxon>
        <taxon>Providencia</taxon>
    </lineage>
</organism>
<comment type="similarity">
    <text evidence="3 12">Belongs to the class-V pyridoxal-phosphate-dependent aminotransferase family. SerC subfamily.</text>
</comment>
<evidence type="ECO:0000256" key="6">
    <source>
        <dbReference type="ARBA" id="ARBA00022679"/>
    </source>
</evidence>
<evidence type="ECO:0000256" key="1">
    <source>
        <dbReference type="ARBA" id="ARBA00004915"/>
    </source>
</evidence>
<comment type="pathway">
    <text evidence="1 12">Cofactor biosynthesis; pyridoxine 5'-phosphate biosynthesis; pyridoxine 5'-phosphate from D-erythrose 4-phosphate: step 3/5.</text>
</comment>
<evidence type="ECO:0000256" key="11">
    <source>
        <dbReference type="ARBA" id="ARBA00049007"/>
    </source>
</evidence>
<accession>A0A0M6W784</accession>
<evidence type="ECO:0000256" key="13">
    <source>
        <dbReference type="RuleBase" id="RU004505"/>
    </source>
</evidence>
<evidence type="ECO:0000256" key="7">
    <source>
        <dbReference type="ARBA" id="ARBA00022898"/>
    </source>
</evidence>
<keyword evidence="5 12" id="KW-0028">Amino-acid biosynthesis</keyword>
<feature type="binding site" evidence="12">
    <location>
        <position position="42"/>
    </location>
    <ligand>
        <name>L-glutamate</name>
        <dbReference type="ChEBI" id="CHEBI:29985"/>
    </ligand>
</feature>
<dbReference type="FunFam" id="3.90.1150.10:FF:000006">
    <property type="entry name" value="Phosphoserine aminotransferase"/>
    <property type="match status" value="1"/>
</dbReference>
<comment type="caution">
    <text evidence="12">Lacks conserved residue(s) required for the propagation of feature annotation.</text>
</comment>
<dbReference type="EMBL" id="CVRF01000001">
    <property type="protein sequence ID" value="CRK85630.1"/>
    <property type="molecule type" value="Genomic_DNA"/>
</dbReference>
<comment type="subunit">
    <text evidence="12">Homodimer.</text>
</comment>
<feature type="binding site" evidence="12">
    <location>
        <position position="153"/>
    </location>
    <ligand>
        <name>pyridoxal 5'-phosphate</name>
        <dbReference type="ChEBI" id="CHEBI:597326"/>
    </ligand>
</feature>
<dbReference type="SUPFAM" id="SSF53383">
    <property type="entry name" value="PLP-dependent transferases"/>
    <property type="match status" value="1"/>
</dbReference>
<dbReference type="Gene3D" id="3.40.640.10">
    <property type="entry name" value="Type I PLP-dependent aspartate aminotransferase-like (Major domain)"/>
    <property type="match status" value="1"/>
</dbReference>
<dbReference type="HAMAP" id="MF_00160">
    <property type="entry name" value="SerC_aminotrans_5"/>
    <property type="match status" value="1"/>
</dbReference>
<evidence type="ECO:0000256" key="9">
    <source>
        <dbReference type="ARBA" id="ARBA00023299"/>
    </source>
</evidence>
<dbReference type="AlphaFoldDB" id="A0A0M6W784"/>
<proteinExistence type="inferred from homology"/>
<evidence type="ECO:0000256" key="3">
    <source>
        <dbReference type="ARBA" id="ARBA00006904"/>
    </source>
</evidence>
<sequence length="363" mass="41231">MNKIYNFSAGPAMLPTEVMRDAKLEFCDWNGIGVSILEISHREKYFIEIVKEAEQNLRDLLKVPNNYKILFCHGGARTQFSIIPMNLLGKKTTADYIVSGYWSNFAANEAKKYCKTNIIKILEEKNGKQSLKQMSKWLLNKESAYVHYCPNETISGLAIHEEPIFFKNKTIIADCSSSILSKPIDISLYGVIYASAQKNIGPSGITIVIIREDLLGKASLQTPSVFNYTLLTKHKSMINTPSTFSLYLSGMVLKWLKKQGGLEKIIIKNYKKSQLLYNIIDNCNFYINKIAQKNRSIMNVHFRTQDSKLDKIFIKDAKNKGLFSLKGHKSLGGIRASIYNAMPIDGVTALVDFMIDFKQRYTQ</sequence>
<feature type="domain" description="Aminotransferase class V" evidence="14">
    <location>
        <begin position="4"/>
        <end position="350"/>
    </location>
</feature>
<dbReference type="Gene3D" id="3.90.1150.10">
    <property type="entry name" value="Aspartate Aminotransferase, domain 1"/>
    <property type="match status" value="1"/>
</dbReference>
<dbReference type="GO" id="GO:0005737">
    <property type="term" value="C:cytoplasm"/>
    <property type="evidence" value="ECO:0007669"/>
    <property type="project" value="UniProtKB-SubCell"/>
</dbReference>
<comment type="subcellular location">
    <subcellularLocation>
        <location evidence="12">Cytoplasm</location>
    </subcellularLocation>
</comment>
<dbReference type="EC" id="2.6.1.52" evidence="12"/>
<gene>
    <name evidence="12 15" type="primary">serC</name>
    <name evidence="15" type="ORF">SOFFGTOCOR_0192</name>
</gene>
<feature type="binding site" evidence="12">
    <location>
        <begin position="76"/>
        <end position="77"/>
    </location>
    <ligand>
        <name>pyridoxal 5'-phosphate</name>
        <dbReference type="ChEBI" id="CHEBI:597326"/>
    </ligand>
</feature>
<dbReference type="Pfam" id="PF00266">
    <property type="entry name" value="Aminotran_5"/>
    <property type="match status" value="1"/>
</dbReference>
<dbReference type="InterPro" id="IPR000192">
    <property type="entry name" value="Aminotrans_V_dom"/>
</dbReference>
<name>A0A0M6W784_9GAMM</name>
<dbReference type="InterPro" id="IPR015421">
    <property type="entry name" value="PyrdxlP-dep_Trfase_major"/>
</dbReference>
<dbReference type="InterPro" id="IPR015422">
    <property type="entry name" value="PyrdxlP-dep_Trfase_small"/>
</dbReference>
<evidence type="ECO:0000313" key="16">
    <source>
        <dbReference type="Proteomes" id="UP000242301"/>
    </source>
</evidence>
<dbReference type="PANTHER" id="PTHR43247">
    <property type="entry name" value="PHOSPHOSERINE AMINOTRANSFERASE"/>
    <property type="match status" value="1"/>
</dbReference>
<keyword evidence="12" id="KW-0963">Cytoplasm</keyword>
<evidence type="ECO:0000256" key="10">
    <source>
        <dbReference type="ARBA" id="ARBA00047630"/>
    </source>
</evidence>
<feature type="binding site" evidence="12">
    <location>
        <position position="102"/>
    </location>
    <ligand>
        <name>pyridoxal 5'-phosphate</name>
        <dbReference type="ChEBI" id="CHEBI:597326"/>
    </ligand>
</feature>
<dbReference type="UniPathway" id="UPA00135">
    <property type="reaction ID" value="UER00197"/>
</dbReference>
<feature type="binding site" evidence="12">
    <location>
        <begin position="239"/>
        <end position="240"/>
    </location>
    <ligand>
        <name>pyridoxal 5'-phosphate</name>
        <dbReference type="ChEBI" id="CHEBI:597326"/>
    </ligand>
</feature>
<dbReference type="PROSITE" id="PS00595">
    <property type="entry name" value="AA_TRANSFER_CLASS_5"/>
    <property type="match status" value="1"/>
</dbReference>
<dbReference type="GO" id="GO:0030170">
    <property type="term" value="F:pyridoxal phosphate binding"/>
    <property type="evidence" value="ECO:0007669"/>
    <property type="project" value="UniProtKB-UniRule"/>
</dbReference>
<reference evidence="16" key="1">
    <citation type="submission" date="2015-05" db="EMBL/GenBank/DDBJ databases">
        <authorList>
            <person name="Manzano-Marin A."/>
        </authorList>
    </citation>
    <scope>NUCLEOTIDE SEQUENCE [LARGE SCALE GENOMIC DNA]</scope>
    <source>
        <strain evidence="16">officinalis</strain>
    </source>
</reference>
<dbReference type="InterPro" id="IPR020578">
    <property type="entry name" value="Aminotrans_V_PyrdxlP_BS"/>
</dbReference>
<keyword evidence="9 12" id="KW-0718">Serine biosynthesis</keyword>
<evidence type="ECO:0000256" key="12">
    <source>
        <dbReference type="HAMAP-Rule" id="MF_00160"/>
    </source>
</evidence>
<comment type="pathway">
    <text evidence="2 12 13">Amino-acid biosynthesis; L-serine biosynthesis; L-serine from 3-phospho-D-glycerate: step 2/3.</text>
</comment>
<keyword evidence="4 12" id="KW-0032">Aminotransferase</keyword>
<dbReference type="GO" id="GO:0004648">
    <property type="term" value="F:O-phospho-L-serine:2-oxoglutarate aminotransferase activity"/>
    <property type="evidence" value="ECO:0007669"/>
    <property type="project" value="UniProtKB-UniRule"/>
</dbReference>
<dbReference type="GO" id="GO:0006564">
    <property type="term" value="P:L-serine biosynthetic process"/>
    <property type="evidence" value="ECO:0007669"/>
    <property type="project" value="UniProtKB-UniRule"/>
</dbReference>
<dbReference type="InterPro" id="IPR022278">
    <property type="entry name" value="Pser_aminoTfrase"/>
</dbReference>
<feature type="binding site" evidence="12">
    <location>
        <position position="197"/>
    </location>
    <ligand>
        <name>pyridoxal 5'-phosphate</name>
        <dbReference type="ChEBI" id="CHEBI:597326"/>
    </ligand>
</feature>
<feature type="binding site" evidence="12">
    <location>
        <position position="174"/>
    </location>
    <ligand>
        <name>pyridoxal 5'-phosphate</name>
        <dbReference type="ChEBI" id="CHEBI:597326"/>
    </ligand>
</feature>
<dbReference type="UniPathway" id="UPA00244">
    <property type="reaction ID" value="UER00311"/>
</dbReference>
<evidence type="ECO:0000256" key="2">
    <source>
        <dbReference type="ARBA" id="ARBA00005099"/>
    </source>
</evidence>
<dbReference type="NCBIfam" id="TIGR01364">
    <property type="entry name" value="serC_1"/>
    <property type="match status" value="1"/>
</dbReference>
<evidence type="ECO:0000256" key="8">
    <source>
        <dbReference type="ARBA" id="ARBA00023096"/>
    </source>
</evidence>
<evidence type="ECO:0000313" key="15">
    <source>
        <dbReference type="EMBL" id="CRK85630.1"/>
    </source>
</evidence>
<feature type="modified residue" description="N6-(pyridoxal phosphate)lysine" evidence="12">
    <location>
        <position position="198"/>
    </location>
</feature>
<keyword evidence="6 12" id="KW-0808">Transferase</keyword>
<keyword evidence="7 12" id="KW-0663">Pyridoxal phosphate</keyword>
<dbReference type="InterPro" id="IPR015424">
    <property type="entry name" value="PyrdxlP-dep_Trfase"/>
</dbReference>
<dbReference type="GO" id="GO:0008615">
    <property type="term" value="P:pyridoxine biosynthetic process"/>
    <property type="evidence" value="ECO:0007669"/>
    <property type="project" value="UniProtKB-UniRule"/>
</dbReference>
<dbReference type="STRING" id="1715285.SOFFGTOCOR_0192"/>
<keyword evidence="16" id="KW-1185">Reference proteome</keyword>
<comment type="function">
    <text evidence="12">Catalyzes the reversible conversion of 3-phosphohydroxypyruvate to phosphoserine and of 3-hydroxy-2-oxo-4-phosphonooxybutanoate to phosphohydroxythreonine.</text>
</comment>
<evidence type="ECO:0000256" key="5">
    <source>
        <dbReference type="ARBA" id="ARBA00022605"/>
    </source>
</evidence>
<dbReference type="PIRSF" id="PIRSF000525">
    <property type="entry name" value="SerC"/>
    <property type="match status" value="1"/>
</dbReference>
<comment type="catalytic activity">
    <reaction evidence="11 12 13">
        <text>O-phospho-L-serine + 2-oxoglutarate = 3-phosphooxypyruvate + L-glutamate</text>
        <dbReference type="Rhea" id="RHEA:14329"/>
        <dbReference type="ChEBI" id="CHEBI:16810"/>
        <dbReference type="ChEBI" id="CHEBI:18110"/>
        <dbReference type="ChEBI" id="CHEBI:29985"/>
        <dbReference type="ChEBI" id="CHEBI:57524"/>
        <dbReference type="EC" id="2.6.1.52"/>
    </reaction>
</comment>
<comment type="cofactor">
    <cofactor evidence="12">
        <name>pyridoxal 5'-phosphate</name>
        <dbReference type="ChEBI" id="CHEBI:597326"/>
    </cofactor>
    <text evidence="12">Binds 1 pyridoxal phosphate per subunit.</text>
</comment>
<dbReference type="NCBIfam" id="NF003764">
    <property type="entry name" value="PRK05355.1"/>
    <property type="match status" value="1"/>
</dbReference>
<evidence type="ECO:0000256" key="4">
    <source>
        <dbReference type="ARBA" id="ARBA00022576"/>
    </source>
</evidence>
<comment type="catalytic activity">
    <reaction evidence="10 12">
        <text>4-(phosphooxy)-L-threonine + 2-oxoglutarate = (R)-3-hydroxy-2-oxo-4-phosphooxybutanoate + L-glutamate</text>
        <dbReference type="Rhea" id="RHEA:16573"/>
        <dbReference type="ChEBI" id="CHEBI:16810"/>
        <dbReference type="ChEBI" id="CHEBI:29985"/>
        <dbReference type="ChEBI" id="CHEBI:58452"/>
        <dbReference type="ChEBI" id="CHEBI:58538"/>
        <dbReference type="EC" id="2.6.1.52"/>
    </reaction>
</comment>
<keyword evidence="8 12" id="KW-0664">Pyridoxine biosynthesis</keyword>
<evidence type="ECO:0000259" key="14">
    <source>
        <dbReference type="Pfam" id="PF00266"/>
    </source>
</evidence>